<dbReference type="RefSeq" id="WP_133418771.1">
    <property type="nucleotide sequence ID" value="NZ_SDQG01000001.1"/>
</dbReference>
<organism evidence="1 2">
    <name type="scientific">Macrococcoides canis</name>
    <dbReference type="NCBI Taxonomy" id="1855823"/>
    <lineage>
        <taxon>Bacteria</taxon>
        <taxon>Bacillati</taxon>
        <taxon>Bacillota</taxon>
        <taxon>Bacilli</taxon>
        <taxon>Bacillales</taxon>
        <taxon>Staphylococcaceae</taxon>
        <taxon>Macrococcoides</taxon>
    </lineage>
</organism>
<dbReference type="Pfam" id="PF04531">
    <property type="entry name" value="Phage_holin_1"/>
    <property type="match status" value="1"/>
</dbReference>
<protein>
    <submittedName>
        <fullName evidence="1">Phage holin</fullName>
    </submittedName>
</protein>
<dbReference type="Proteomes" id="UP000294865">
    <property type="component" value="Unassembled WGS sequence"/>
</dbReference>
<reference evidence="1 2" key="1">
    <citation type="submission" date="2019-01" db="EMBL/GenBank/DDBJ databases">
        <title>Draft genome sequences of Macrococcus caseolyticus, Macrococcus canis, Macrococcus bohemicus and Macrococcus goetzii.</title>
        <authorList>
            <person name="Mazhar S."/>
            <person name="Altermann E."/>
            <person name="Hill C."/>
            <person name="Mcauliffe O."/>
        </authorList>
    </citation>
    <scope>NUCLEOTIDE SEQUENCE [LARGE SCALE GENOMIC DNA]</scope>
    <source>
        <strain evidence="1 2">DPC7162</strain>
    </source>
</reference>
<dbReference type="InterPro" id="IPR006485">
    <property type="entry name" value="Phage-like_holin"/>
</dbReference>
<name>A0A4R6C6S8_9STAP</name>
<comment type="caution">
    <text evidence="1">The sequence shown here is derived from an EMBL/GenBank/DDBJ whole genome shotgun (WGS) entry which is preliminary data.</text>
</comment>
<gene>
    <name evidence="1" type="ORF">ETI04_01240</name>
</gene>
<dbReference type="AlphaFoldDB" id="A0A4R6C6S8"/>
<evidence type="ECO:0000313" key="2">
    <source>
        <dbReference type="Proteomes" id="UP000294865"/>
    </source>
</evidence>
<dbReference type="NCBIfam" id="TIGR01598">
    <property type="entry name" value="holin_phiLC3"/>
    <property type="match status" value="1"/>
</dbReference>
<sequence>MNINWKLRLKNKATLTALIAALALLANQVCGLIGVDYSAQIKQLVDISGTLLTILAGIGILIDPTTEGLNDSDYSHQKEEPSSNDVKVTVDEGLITEESDVTVDVDNEGGVN</sequence>
<evidence type="ECO:0000313" key="1">
    <source>
        <dbReference type="EMBL" id="TDM18144.1"/>
    </source>
</evidence>
<accession>A0A4R6C6S8</accession>
<proteinExistence type="predicted"/>
<dbReference type="EMBL" id="SDQG01000001">
    <property type="protein sequence ID" value="TDM18144.1"/>
    <property type="molecule type" value="Genomic_DNA"/>
</dbReference>